<dbReference type="GO" id="GO:0016987">
    <property type="term" value="F:sigma factor activity"/>
    <property type="evidence" value="ECO:0007669"/>
    <property type="project" value="UniProtKB-KW"/>
</dbReference>
<organism evidence="7 8">
    <name type="scientific">Celeribacter indicus</name>
    <dbReference type="NCBI Taxonomy" id="1208324"/>
    <lineage>
        <taxon>Bacteria</taxon>
        <taxon>Pseudomonadati</taxon>
        <taxon>Pseudomonadota</taxon>
        <taxon>Alphaproteobacteria</taxon>
        <taxon>Rhodobacterales</taxon>
        <taxon>Roseobacteraceae</taxon>
        <taxon>Celeribacter</taxon>
    </lineage>
</organism>
<dbReference type="KEGG" id="cid:P73_1099"/>
<dbReference type="PANTHER" id="PTHR43133:SF63">
    <property type="entry name" value="RNA POLYMERASE SIGMA FACTOR FECI-RELATED"/>
    <property type="match status" value="1"/>
</dbReference>
<dbReference type="SUPFAM" id="SSF88946">
    <property type="entry name" value="Sigma2 domain of RNA polymerase sigma factors"/>
    <property type="match status" value="1"/>
</dbReference>
<gene>
    <name evidence="7" type="ORF">P73_1099</name>
</gene>
<dbReference type="InterPro" id="IPR039425">
    <property type="entry name" value="RNA_pol_sigma-70-like"/>
</dbReference>
<evidence type="ECO:0000256" key="2">
    <source>
        <dbReference type="ARBA" id="ARBA00023015"/>
    </source>
</evidence>
<keyword evidence="2" id="KW-0805">Transcription regulation</keyword>
<dbReference type="SUPFAM" id="SSF88659">
    <property type="entry name" value="Sigma3 and sigma4 domains of RNA polymerase sigma factors"/>
    <property type="match status" value="1"/>
</dbReference>
<dbReference type="InterPro" id="IPR007627">
    <property type="entry name" value="RNA_pol_sigma70_r2"/>
</dbReference>
<dbReference type="InterPro" id="IPR013325">
    <property type="entry name" value="RNA_pol_sigma_r2"/>
</dbReference>
<evidence type="ECO:0000313" key="8">
    <source>
        <dbReference type="Proteomes" id="UP000031521"/>
    </source>
</evidence>
<proteinExistence type="inferred from homology"/>
<dbReference type="OrthoDB" id="9794372at2"/>
<feature type="domain" description="RNA polymerase sigma factor 70 region 4 type 2" evidence="6">
    <location>
        <begin position="98"/>
        <end position="148"/>
    </location>
</feature>
<reference evidence="7 8" key="1">
    <citation type="journal article" date="2014" name="Int. J. Syst. Evol. Microbiol.">
        <title>Celeribacter indicus sp. nov., a polycyclic aromatic hydrocarbon-degrading bacterium from deep-sea sediment and reclassification of Huaishuia halophila as Celeribacter halophilus comb. nov.</title>
        <authorList>
            <person name="Lai Q."/>
            <person name="Cao J."/>
            <person name="Yuan J."/>
            <person name="Li F."/>
            <person name="Shao Z."/>
        </authorList>
    </citation>
    <scope>NUCLEOTIDE SEQUENCE [LARGE SCALE GENOMIC DNA]</scope>
    <source>
        <strain evidence="7">P73</strain>
    </source>
</reference>
<keyword evidence="8" id="KW-1185">Reference proteome</keyword>
<evidence type="ECO:0000256" key="1">
    <source>
        <dbReference type="ARBA" id="ARBA00010641"/>
    </source>
</evidence>
<dbReference type="Gene3D" id="1.10.1740.10">
    <property type="match status" value="1"/>
</dbReference>
<dbReference type="Gene3D" id="1.10.10.10">
    <property type="entry name" value="Winged helix-like DNA-binding domain superfamily/Winged helix DNA-binding domain"/>
    <property type="match status" value="1"/>
</dbReference>
<feature type="domain" description="RNA polymerase sigma-70 region 2" evidence="5">
    <location>
        <begin position="4"/>
        <end position="65"/>
    </location>
</feature>
<dbReference type="Proteomes" id="UP000031521">
    <property type="component" value="Chromosome"/>
</dbReference>
<dbReference type="InterPro" id="IPR036388">
    <property type="entry name" value="WH-like_DNA-bd_sf"/>
</dbReference>
<comment type="similarity">
    <text evidence="1">Belongs to the sigma-70 factor family. ECF subfamily.</text>
</comment>
<evidence type="ECO:0000259" key="5">
    <source>
        <dbReference type="Pfam" id="PF04542"/>
    </source>
</evidence>
<dbReference type="InterPro" id="IPR013249">
    <property type="entry name" value="RNA_pol_sigma70_r4_t2"/>
</dbReference>
<dbReference type="InterPro" id="IPR014284">
    <property type="entry name" value="RNA_pol_sigma-70_dom"/>
</dbReference>
<evidence type="ECO:0000313" key="7">
    <source>
        <dbReference type="EMBL" id="AJE45814.1"/>
    </source>
</evidence>
<dbReference type="EMBL" id="CP004393">
    <property type="protein sequence ID" value="AJE45814.1"/>
    <property type="molecule type" value="Genomic_DNA"/>
</dbReference>
<dbReference type="Pfam" id="PF08281">
    <property type="entry name" value="Sigma70_r4_2"/>
    <property type="match status" value="1"/>
</dbReference>
<evidence type="ECO:0000256" key="3">
    <source>
        <dbReference type="ARBA" id="ARBA00023082"/>
    </source>
</evidence>
<dbReference type="NCBIfam" id="TIGR02937">
    <property type="entry name" value="sigma70-ECF"/>
    <property type="match status" value="1"/>
</dbReference>
<dbReference type="AlphaFoldDB" id="A0A0B5DRZ7"/>
<dbReference type="STRING" id="1208324.P73_1099"/>
<keyword evidence="3" id="KW-0731">Sigma factor</keyword>
<dbReference type="RefSeq" id="WP_043868815.1">
    <property type="nucleotide sequence ID" value="NZ_CP004393.1"/>
</dbReference>
<keyword evidence="4" id="KW-0804">Transcription</keyword>
<protein>
    <submittedName>
        <fullName evidence="7">RNA polymerase sigma-70 family protein</fullName>
    </submittedName>
</protein>
<name>A0A0B5DRZ7_9RHOB</name>
<dbReference type="GO" id="GO:0003677">
    <property type="term" value="F:DNA binding"/>
    <property type="evidence" value="ECO:0007669"/>
    <property type="project" value="InterPro"/>
</dbReference>
<accession>A0A0B5DRZ7</accession>
<dbReference type="GO" id="GO:0006352">
    <property type="term" value="P:DNA-templated transcription initiation"/>
    <property type="evidence" value="ECO:0007669"/>
    <property type="project" value="InterPro"/>
</dbReference>
<evidence type="ECO:0000259" key="6">
    <source>
        <dbReference type="Pfam" id="PF08281"/>
    </source>
</evidence>
<evidence type="ECO:0000256" key="4">
    <source>
        <dbReference type="ARBA" id="ARBA00023163"/>
    </source>
</evidence>
<dbReference type="PANTHER" id="PTHR43133">
    <property type="entry name" value="RNA POLYMERASE ECF-TYPE SIGMA FACTO"/>
    <property type="match status" value="1"/>
</dbReference>
<dbReference type="HOGENOM" id="CLU_047691_12_5_5"/>
<dbReference type="Pfam" id="PF04542">
    <property type="entry name" value="Sigma70_r2"/>
    <property type="match status" value="1"/>
</dbReference>
<dbReference type="InterPro" id="IPR013324">
    <property type="entry name" value="RNA_pol_sigma_r3/r4-like"/>
</dbReference>
<sequence length="158" mass="18213">MTGHRTDLVDYAARLLGDRTMSEDLVQEAYLRFATRAPARLSEPFGYLKRIVRNLALDTGRRQGRERKMRVADDIWENLPDHRPDPETIVADRERVRLVLRAVEALPPRTRRALELYRLEQRTLQEVADEMKISVSTAHGLVRKGLIACSRALDGEHE</sequence>